<evidence type="ECO:0000313" key="3">
    <source>
        <dbReference type="Proteomes" id="UP000070163"/>
    </source>
</evidence>
<comment type="caution">
    <text evidence="2">The sequence shown here is derived from an EMBL/GenBank/DDBJ whole genome shotgun (WGS) entry which is preliminary data.</text>
</comment>
<dbReference type="EMBL" id="LHXJ01000082">
    <property type="protein sequence ID" value="KXA89369.1"/>
    <property type="molecule type" value="Genomic_DNA"/>
</dbReference>
<reference evidence="2 3" key="1">
    <citation type="journal article" date="2016" name="Sci. Rep.">
        <title>Metabolic traits of an uncultured archaeal lineage -MSBL1- from brine pools of the Red Sea.</title>
        <authorList>
            <person name="Mwirichia R."/>
            <person name="Alam I."/>
            <person name="Rashid M."/>
            <person name="Vinu M."/>
            <person name="Ba-Alawi W."/>
            <person name="Anthony Kamau A."/>
            <person name="Kamanda Ngugi D."/>
            <person name="Goker M."/>
            <person name="Klenk H.P."/>
            <person name="Bajic V."/>
            <person name="Stingl U."/>
        </authorList>
    </citation>
    <scope>NUCLEOTIDE SEQUENCE [LARGE SCALE GENOMIC DNA]</scope>
    <source>
        <strain evidence="2">SCGC-AAA259A05</strain>
    </source>
</reference>
<sequence length="76" mass="8413">MVEAFIFITAEVGKVRDAINDIKELENVKEAHVVTGPYDIIANINVEEMSKIRDIVEKKIQQIDGIASTNTAIAVE</sequence>
<dbReference type="Proteomes" id="UP000070163">
    <property type="component" value="Unassembled WGS sequence"/>
</dbReference>
<keyword evidence="3" id="KW-1185">Reference proteome</keyword>
<accession>A0A133U5A8</accession>
<dbReference type="Gene3D" id="3.30.70.920">
    <property type="match status" value="1"/>
</dbReference>
<dbReference type="InterPro" id="IPR019887">
    <property type="entry name" value="Tscrpt_reg_AsnC/Lrp_C"/>
</dbReference>
<feature type="domain" description="Transcription regulator AsnC/Lrp ligand binding" evidence="1">
    <location>
        <begin position="7"/>
        <end position="75"/>
    </location>
</feature>
<organism evidence="2 3">
    <name type="scientific">candidate division MSBL1 archaeon SCGC-AAA259A05</name>
    <dbReference type="NCBI Taxonomy" id="1698259"/>
    <lineage>
        <taxon>Archaea</taxon>
        <taxon>Methanobacteriati</taxon>
        <taxon>Methanobacteriota</taxon>
        <taxon>candidate division MSBL1</taxon>
    </lineage>
</organism>
<dbReference type="InterPro" id="IPR011008">
    <property type="entry name" value="Dimeric_a/b-barrel"/>
</dbReference>
<dbReference type="Pfam" id="PF01037">
    <property type="entry name" value="AsnC_trans_reg"/>
    <property type="match status" value="1"/>
</dbReference>
<dbReference type="AlphaFoldDB" id="A0A133U5A8"/>
<protein>
    <recommendedName>
        <fullName evidence="1">Transcription regulator AsnC/Lrp ligand binding domain-containing protein</fullName>
    </recommendedName>
</protein>
<evidence type="ECO:0000313" key="2">
    <source>
        <dbReference type="EMBL" id="KXA89369.1"/>
    </source>
</evidence>
<dbReference type="SUPFAM" id="SSF54909">
    <property type="entry name" value="Dimeric alpha+beta barrel"/>
    <property type="match status" value="1"/>
</dbReference>
<proteinExistence type="predicted"/>
<name>A0A133U5A8_9EURY</name>
<evidence type="ECO:0000259" key="1">
    <source>
        <dbReference type="Pfam" id="PF01037"/>
    </source>
</evidence>
<gene>
    <name evidence="2" type="ORF">AKJ57_05380</name>
</gene>